<organism evidence="1 2">
    <name type="scientific">Litchfieldia salsa</name>
    <dbReference type="NCBI Taxonomy" id="930152"/>
    <lineage>
        <taxon>Bacteria</taxon>
        <taxon>Bacillati</taxon>
        <taxon>Bacillota</taxon>
        <taxon>Bacilli</taxon>
        <taxon>Bacillales</taxon>
        <taxon>Bacillaceae</taxon>
        <taxon>Litchfieldia</taxon>
    </lineage>
</organism>
<name>A0A1H0WLG0_9BACI</name>
<evidence type="ECO:0000313" key="2">
    <source>
        <dbReference type="Proteomes" id="UP000199159"/>
    </source>
</evidence>
<gene>
    <name evidence="1" type="ORF">SAMN05216565_11238</name>
</gene>
<dbReference type="EMBL" id="FNJU01000012">
    <property type="protein sequence ID" value="SDP91510.1"/>
    <property type="molecule type" value="Genomic_DNA"/>
</dbReference>
<keyword evidence="2" id="KW-1185">Reference proteome</keyword>
<protein>
    <submittedName>
        <fullName evidence="1">Uncharacterized protein</fullName>
    </submittedName>
</protein>
<sequence length="65" mass="7880">MGNAIHDKDSQINYLKNRLNMFIDVIDSLDPENTELEDIDRLIKMLDDLEFKYDQFKNDWEEDQK</sequence>
<dbReference type="AlphaFoldDB" id="A0A1H0WLG0"/>
<dbReference type="RefSeq" id="WP_090857973.1">
    <property type="nucleotide sequence ID" value="NZ_FNJU01000012.1"/>
</dbReference>
<proteinExistence type="predicted"/>
<dbReference type="InterPro" id="IPR047670">
    <property type="entry name" value="YfjT-like"/>
</dbReference>
<reference evidence="2" key="1">
    <citation type="submission" date="2016-10" db="EMBL/GenBank/DDBJ databases">
        <authorList>
            <person name="Varghese N."/>
            <person name="Submissions S."/>
        </authorList>
    </citation>
    <scope>NUCLEOTIDE SEQUENCE [LARGE SCALE GENOMIC DNA]</scope>
    <source>
        <strain evidence="2">IBRC-M10078</strain>
    </source>
</reference>
<accession>A0A1H0WLG0</accession>
<dbReference type="NCBIfam" id="NF040878">
    <property type="entry name" value="SE1561_fam"/>
    <property type="match status" value="1"/>
</dbReference>
<dbReference type="STRING" id="930152.SAMN05216565_11238"/>
<dbReference type="Proteomes" id="UP000199159">
    <property type="component" value="Unassembled WGS sequence"/>
</dbReference>
<evidence type="ECO:0000313" key="1">
    <source>
        <dbReference type="EMBL" id="SDP91510.1"/>
    </source>
</evidence>
<dbReference type="OrthoDB" id="2990422at2"/>